<dbReference type="GO" id="GO:0008784">
    <property type="term" value="F:alanine racemase activity"/>
    <property type="evidence" value="ECO:0007669"/>
    <property type="project" value="UniProtKB-UniRule"/>
</dbReference>
<feature type="active site" description="Proton acceptor; specific for L-alanine" evidence="4">
    <location>
        <position position="265"/>
    </location>
</feature>
<comment type="pathway">
    <text evidence="4">Amino-acid biosynthesis; D-alanine biosynthesis; D-alanine from L-alanine: step 1/1.</text>
</comment>
<comment type="similarity">
    <text evidence="4">Belongs to the alanine racemase family.</text>
</comment>
<feature type="modified residue" description="N6-(pyridoxal phosphate)lysine" evidence="4 5">
    <location>
        <position position="39"/>
    </location>
</feature>
<evidence type="ECO:0000313" key="9">
    <source>
        <dbReference type="Proteomes" id="UP000051679"/>
    </source>
</evidence>
<dbReference type="SMART" id="SM01005">
    <property type="entry name" value="Ala_racemase_C"/>
    <property type="match status" value="1"/>
</dbReference>
<name>A0A0R1ZK18_9LACO</name>
<evidence type="ECO:0000256" key="5">
    <source>
        <dbReference type="PIRSR" id="PIRSR600821-50"/>
    </source>
</evidence>
<dbReference type="STRING" id="1291052.FC18_GL001460"/>
<dbReference type="GO" id="GO:0030632">
    <property type="term" value="P:D-alanine biosynthetic process"/>
    <property type="evidence" value="ECO:0007669"/>
    <property type="project" value="UniProtKB-UniRule"/>
</dbReference>
<dbReference type="PATRIC" id="fig|1291052.5.peg.1481"/>
<evidence type="ECO:0000256" key="3">
    <source>
        <dbReference type="ARBA" id="ARBA00023235"/>
    </source>
</evidence>
<dbReference type="OrthoDB" id="9813814at2"/>
<feature type="binding site" evidence="4 6">
    <location>
        <position position="136"/>
    </location>
    <ligand>
        <name>substrate</name>
    </ligand>
</feature>
<keyword evidence="2 4" id="KW-0663">Pyridoxal phosphate</keyword>
<protein>
    <recommendedName>
        <fullName evidence="4">Alanine racemase</fullName>
        <ecNumber evidence="4">5.1.1.1</ecNumber>
    </recommendedName>
</protein>
<proteinExistence type="inferred from homology"/>
<dbReference type="Pfam" id="PF01168">
    <property type="entry name" value="Ala_racemase_N"/>
    <property type="match status" value="1"/>
</dbReference>
<evidence type="ECO:0000256" key="6">
    <source>
        <dbReference type="PIRSR" id="PIRSR600821-52"/>
    </source>
</evidence>
<dbReference type="Gene3D" id="2.40.37.10">
    <property type="entry name" value="Lyase, Ornithine Decarboxylase, Chain A, domain 1"/>
    <property type="match status" value="1"/>
</dbReference>
<dbReference type="NCBIfam" id="TIGR00492">
    <property type="entry name" value="alr"/>
    <property type="match status" value="1"/>
</dbReference>
<evidence type="ECO:0000313" key="8">
    <source>
        <dbReference type="EMBL" id="KRM55297.1"/>
    </source>
</evidence>
<organism evidence="8 9">
    <name type="scientific">Lacticaseibacillus sharpeae JCM 1186 = DSM 20505</name>
    <dbReference type="NCBI Taxonomy" id="1291052"/>
    <lineage>
        <taxon>Bacteria</taxon>
        <taxon>Bacillati</taxon>
        <taxon>Bacillota</taxon>
        <taxon>Bacilli</taxon>
        <taxon>Lactobacillales</taxon>
        <taxon>Lactobacillaceae</taxon>
        <taxon>Lacticaseibacillus</taxon>
    </lineage>
</organism>
<dbReference type="PRINTS" id="PR00992">
    <property type="entry name" value="ALARACEMASE"/>
</dbReference>
<comment type="function">
    <text evidence="4">Catalyzes the interconversion of L-alanine and D-alanine. May also act on other amino acids.</text>
</comment>
<dbReference type="GO" id="GO:0009252">
    <property type="term" value="P:peptidoglycan biosynthetic process"/>
    <property type="evidence" value="ECO:0007669"/>
    <property type="project" value="TreeGrafter"/>
</dbReference>
<dbReference type="Gene3D" id="3.20.20.10">
    <property type="entry name" value="Alanine racemase"/>
    <property type="match status" value="1"/>
</dbReference>
<dbReference type="Pfam" id="PF00842">
    <property type="entry name" value="Ala_racemase_C"/>
    <property type="match status" value="1"/>
</dbReference>
<dbReference type="GO" id="GO:0005829">
    <property type="term" value="C:cytosol"/>
    <property type="evidence" value="ECO:0007669"/>
    <property type="project" value="TreeGrafter"/>
</dbReference>
<feature type="active site" description="Proton acceptor; specific for D-alanine" evidence="4">
    <location>
        <position position="39"/>
    </location>
</feature>
<dbReference type="InterPro" id="IPR000821">
    <property type="entry name" value="Ala_racemase"/>
</dbReference>
<comment type="caution">
    <text evidence="8">The sequence shown here is derived from an EMBL/GenBank/DDBJ whole genome shotgun (WGS) entry which is preliminary data.</text>
</comment>
<gene>
    <name evidence="8" type="ORF">FC18_GL001460</name>
</gene>
<reference evidence="8 9" key="1">
    <citation type="journal article" date="2015" name="Genome Announc.">
        <title>Expanding the biotechnology potential of lactobacilli through comparative genomics of 213 strains and associated genera.</title>
        <authorList>
            <person name="Sun Z."/>
            <person name="Harris H.M."/>
            <person name="McCann A."/>
            <person name="Guo C."/>
            <person name="Argimon S."/>
            <person name="Zhang W."/>
            <person name="Yang X."/>
            <person name="Jeffery I.B."/>
            <person name="Cooney J.C."/>
            <person name="Kagawa T.F."/>
            <person name="Liu W."/>
            <person name="Song Y."/>
            <person name="Salvetti E."/>
            <person name="Wrobel A."/>
            <person name="Rasinkangas P."/>
            <person name="Parkhill J."/>
            <person name="Rea M.C."/>
            <person name="O'Sullivan O."/>
            <person name="Ritari J."/>
            <person name="Douillard F.P."/>
            <person name="Paul Ross R."/>
            <person name="Yang R."/>
            <person name="Briner A.E."/>
            <person name="Felis G.E."/>
            <person name="de Vos W.M."/>
            <person name="Barrangou R."/>
            <person name="Klaenhammer T.R."/>
            <person name="Caufield P.W."/>
            <person name="Cui Y."/>
            <person name="Zhang H."/>
            <person name="O'Toole P.W."/>
        </authorList>
    </citation>
    <scope>NUCLEOTIDE SEQUENCE [LARGE SCALE GENOMIC DNA]</scope>
    <source>
        <strain evidence="8 9">DSM 20505</strain>
    </source>
</reference>
<dbReference type="InterPro" id="IPR029066">
    <property type="entry name" value="PLP-binding_barrel"/>
</dbReference>
<dbReference type="PANTHER" id="PTHR30511:SF0">
    <property type="entry name" value="ALANINE RACEMASE, CATABOLIC-RELATED"/>
    <property type="match status" value="1"/>
</dbReference>
<keyword evidence="9" id="KW-1185">Reference proteome</keyword>
<dbReference type="InterPro" id="IPR011079">
    <property type="entry name" value="Ala_racemase_C"/>
</dbReference>
<keyword evidence="3 4" id="KW-0413">Isomerase</keyword>
<evidence type="ECO:0000256" key="1">
    <source>
        <dbReference type="ARBA" id="ARBA00001933"/>
    </source>
</evidence>
<dbReference type="RefSeq" id="WP_056975754.1">
    <property type="nucleotide sequence ID" value="NZ_AYYO01000024.1"/>
</dbReference>
<sequence>MVVAQNRPTRLLISKAAVAHNLAETRKAAHAKTVFLAVKANAYGFGLLEVSKAAIDGGADGLAVAVIDEALALREAGFTCPILIMSLIQPEYAGIAAANNFITTVASIDWLGQAAKYINGDVPLRVSVAVDTGMGRIGYRDRAEIDASLNYMEDNASLFTYYGLMTHFSQADSEKVDYFHKQLARWHELTDTLPKPPMIHVANSGAAMYHADEIPHDVIRAGTVVYGIEPSLGELRKDDYLQQIERLETELVFVKQMHEGDGISYGHIYHAHEGEWIGTVALGYGDGLMRKLTGFHVLVNGQECPIVGKLAMDAMMIKLPGNLPVGTKVTVLGTDGDKTIRLDDWADYIGIAPWELSIIFQDRLKRELVERF</sequence>
<evidence type="ECO:0000256" key="2">
    <source>
        <dbReference type="ARBA" id="ARBA00022898"/>
    </source>
</evidence>
<dbReference type="Proteomes" id="UP000051679">
    <property type="component" value="Unassembled WGS sequence"/>
</dbReference>
<dbReference type="UniPathway" id="UPA00042">
    <property type="reaction ID" value="UER00497"/>
</dbReference>
<dbReference type="EC" id="5.1.1.1" evidence="4"/>
<feature type="binding site" evidence="4 6">
    <location>
        <position position="312"/>
    </location>
    <ligand>
        <name>substrate</name>
    </ligand>
</feature>
<evidence type="ECO:0000256" key="4">
    <source>
        <dbReference type="HAMAP-Rule" id="MF_01201"/>
    </source>
</evidence>
<dbReference type="EMBL" id="AYYO01000024">
    <property type="protein sequence ID" value="KRM55297.1"/>
    <property type="molecule type" value="Genomic_DNA"/>
</dbReference>
<dbReference type="GO" id="GO:0030170">
    <property type="term" value="F:pyridoxal phosphate binding"/>
    <property type="evidence" value="ECO:0007669"/>
    <property type="project" value="UniProtKB-UniRule"/>
</dbReference>
<dbReference type="CDD" id="cd00430">
    <property type="entry name" value="PLPDE_III_AR"/>
    <property type="match status" value="1"/>
</dbReference>
<evidence type="ECO:0000259" key="7">
    <source>
        <dbReference type="SMART" id="SM01005"/>
    </source>
</evidence>
<feature type="domain" description="Alanine racemase C-terminal" evidence="7">
    <location>
        <begin position="244"/>
        <end position="369"/>
    </location>
</feature>
<dbReference type="SUPFAM" id="SSF51419">
    <property type="entry name" value="PLP-binding barrel"/>
    <property type="match status" value="1"/>
</dbReference>
<dbReference type="HAMAP" id="MF_01201">
    <property type="entry name" value="Ala_racemase"/>
    <property type="match status" value="1"/>
</dbReference>
<dbReference type="AlphaFoldDB" id="A0A0R1ZK18"/>
<dbReference type="PANTHER" id="PTHR30511">
    <property type="entry name" value="ALANINE RACEMASE"/>
    <property type="match status" value="1"/>
</dbReference>
<dbReference type="InterPro" id="IPR009006">
    <property type="entry name" value="Ala_racemase/Decarboxylase_C"/>
</dbReference>
<comment type="cofactor">
    <cofactor evidence="1 4 5">
        <name>pyridoxal 5'-phosphate</name>
        <dbReference type="ChEBI" id="CHEBI:597326"/>
    </cofactor>
</comment>
<dbReference type="SUPFAM" id="SSF50621">
    <property type="entry name" value="Alanine racemase C-terminal domain-like"/>
    <property type="match status" value="1"/>
</dbReference>
<dbReference type="FunFam" id="3.20.20.10:FF:000002">
    <property type="entry name" value="Alanine racemase"/>
    <property type="match status" value="1"/>
</dbReference>
<accession>A0A0R1ZK18</accession>
<comment type="catalytic activity">
    <reaction evidence="4">
        <text>L-alanine = D-alanine</text>
        <dbReference type="Rhea" id="RHEA:20249"/>
        <dbReference type="ChEBI" id="CHEBI:57416"/>
        <dbReference type="ChEBI" id="CHEBI:57972"/>
        <dbReference type="EC" id="5.1.1.1"/>
    </reaction>
</comment>
<dbReference type="InterPro" id="IPR001608">
    <property type="entry name" value="Ala_racemase_N"/>
</dbReference>